<evidence type="ECO:0000313" key="1">
    <source>
        <dbReference type="EMBL" id="KAI9560946.1"/>
    </source>
</evidence>
<dbReference type="EMBL" id="WJBH02000003">
    <property type="protein sequence ID" value="KAI9560946.1"/>
    <property type="molecule type" value="Genomic_DNA"/>
</dbReference>
<proteinExistence type="predicted"/>
<comment type="caution">
    <text evidence="1">The sequence shown here is derived from an EMBL/GenBank/DDBJ whole genome shotgun (WGS) entry which is preliminary data.</text>
</comment>
<organism evidence="1 2">
    <name type="scientific">Daphnia sinensis</name>
    <dbReference type="NCBI Taxonomy" id="1820382"/>
    <lineage>
        <taxon>Eukaryota</taxon>
        <taxon>Metazoa</taxon>
        <taxon>Ecdysozoa</taxon>
        <taxon>Arthropoda</taxon>
        <taxon>Crustacea</taxon>
        <taxon>Branchiopoda</taxon>
        <taxon>Diplostraca</taxon>
        <taxon>Cladocera</taxon>
        <taxon>Anomopoda</taxon>
        <taxon>Daphniidae</taxon>
        <taxon>Daphnia</taxon>
        <taxon>Daphnia similis group</taxon>
    </lineage>
</organism>
<name>A0AAD5KUP3_9CRUS</name>
<keyword evidence="2" id="KW-1185">Reference proteome</keyword>
<gene>
    <name evidence="1" type="ORF">GHT06_011903</name>
</gene>
<dbReference type="AlphaFoldDB" id="A0AAD5KUP3"/>
<accession>A0AAD5KUP3</accession>
<evidence type="ECO:0000313" key="2">
    <source>
        <dbReference type="Proteomes" id="UP000820818"/>
    </source>
</evidence>
<reference evidence="1 2" key="1">
    <citation type="submission" date="2022-05" db="EMBL/GenBank/DDBJ databases">
        <title>A multi-omics perspective on studying reproductive biology in Daphnia sinensis.</title>
        <authorList>
            <person name="Jia J."/>
        </authorList>
    </citation>
    <scope>NUCLEOTIDE SEQUENCE [LARGE SCALE GENOMIC DNA]</scope>
    <source>
        <strain evidence="1 2">WSL</strain>
    </source>
</reference>
<dbReference type="Proteomes" id="UP000820818">
    <property type="component" value="Linkage Group LG3"/>
</dbReference>
<protein>
    <submittedName>
        <fullName evidence="1">Uncharacterized protein</fullName>
    </submittedName>
</protein>
<sequence>MSPFPITAISQIKPKVDDSATVVHWNRLCTVDSTTSATDVVSLVVTIETPLDALTSPASPMTDCCSCSVPTDELNAILKSHPRTISNVLVLNTHTHALDTHTHARTV</sequence>